<accession>A0A9N9GAB0</accession>
<dbReference type="AlphaFoldDB" id="A0A9N9GAB0"/>
<dbReference type="EMBL" id="CAJVPS010003646">
    <property type="protein sequence ID" value="CAG8592374.1"/>
    <property type="molecule type" value="Genomic_DNA"/>
</dbReference>
<evidence type="ECO:0000313" key="2">
    <source>
        <dbReference type="EMBL" id="CAG8592374.1"/>
    </source>
</evidence>
<evidence type="ECO:0000256" key="1">
    <source>
        <dbReference type="SAM" id="MobiDB-lite"/>
    </source>
</evidence>
<protein>
    <submittedName>
        <fullName evidence="2">856_t:CDS:1</fullName>
    </submittedName>
</protein>
<keyword evidence="3" id="KW-1185">Reference proteome</keyword>
<reference evidence="2" key="1">
    <citation type="submission" date="2021-06" db="EMBL/GenBank/DDBJ databases">
        <authorList>
            <person name="Kallberg Y."/>
            <person name="Tangrot J."/>
            <person name="Rosling A."/>
        </authorList>
    </citation>
    <scope>NUCLEOTIDE SEQUENCE</scope>
    <source>
        <strain evidence="2">FL130A</strain>
    </source>
</reference>
<organism evidence="2 3">
    <name type="scientific">Ambispora leptoticha</name>
    <dbReference type="NCBI Taxonomy" id="144679"/>
    <lineage>
        <taxon>Eukaryota</taxon>
        <taxon>Fungi</taxon>
        <taxon>Fungi incertae sedis</taxon>
        <taxon>Mucoromycota</taxon>
        <taxon>Glomeromycotina</taxon>
        <taxon>Glomeromycetes</taxon>
        <taxon>Archaeosporales</taxon>
        <taxon>Ambisporaceae</taxon>
        <taxon>Ambispora</taxon>
    </lineage>
</organism>
<dbReference type="Proteomes" id="UP000789508">
    <property type="component" value="Unassembled WGS sequence"/>
</dbReference>
<proteinExistence type="predicted"/>
<sequence>MAVETTTELNTNYTEINENTRMETATSELELENNNPNFNQSSETFQNKNKVCSNQENMVIDPLATLYNNAEISENGTQLEETDEGSKTQSGSGSASKAYRPY</sequence>
<feature type="compositionally biased region" description="Low complexity" evidence="1">
    <location>
        <begin position="1"/>
        <end position="19"/>
    </location>
</feature>
<evidence type="ECO:0000313" key="3">
    <source>
        <dbReference type="Proteomes" id="UP000789508"/>
    </source>
</evidence>
<comment type="caution">
    <text evidence="2">The sequence shown here is derived from an EMBL/GenBank/DDBJ whole genome shotgun (WGS) entry which is preliminary data.</text>
</comment>
<feature type="region of interest" description="Disordered" evidence="1">
    <location>
        <begin position="1"/>
        <end position="27"/>
    </location>
</feature>
<feature type="region of interest" description="Disordered" evidence="1">
    <location>
        <begin position="71"/>
        <end position="102"/>
    </location>
</feature>
<gene>
    <name evidence="2" type="ORF">ALEPTO_LOCUS7762</name>
</gene>
<name>A0A9N9GAB0_9GLOM</name>